<protein>
    <submittedName>
        <fullName evidence="1">Uncharacterized protein</fullName>
    </submittedName>
</protein>
<dbReference type="OrthoDB" id="10261556at2759"/>
<dbReference type="EMBL" id="KN831960">
    <property type="protein sequence ID" value="KIO07255.1"/>
    <property type="molecule type" value="Genomic_DNA"/>
</dbReference>
<evidence type="ECO:0000313" key="1">
    <source>
        <dbReference type="EMBL" id="KIO07255.1"/>
    </source>
</evidence>
<gene>
    <name evidence="1" type="ORF">M404DRAFT_23701</name>
</gene>
<reference evidence="1 2" key="1">
    <citation type="submission" date="2014-04" db="EMBL/GenBank/DDBJ databases">
        <authorList>
            <consortium name="DOE Joint Genome Institute"/>
            <person name="Kuo A."/>
            <person name="Kohler A."/>
            <person name="Costa M.D."/>
            <person name="Nagy L.G."/>
            <person name="Floudas D."/>
            <person name="Copeland A."/>
            <person name="Barry K.W."/>
            <person name="Cichocki N."/>
            <person name="Veneault-Fourrey C."/>
            <person name="LaButti K."/>
            <person name="Lindquist E.A."/>
            <person name="Lipzen A."/>
            <person name="Lundell T."/>
            <person name="Morin E."/>
            <person name="Murat C."/>
            <person name="Sun H."/>
            <person name="Tunlid A."/>
            <person name="Henrissat B."/>
            <person name="Grigoriev I.V."/>
            <person name="Hibbett D.S."/>
            <person name="Martin F."/>
            <person name="Nordberg H.P."/>
            <person name="Cantor M.N."/>
            <person name="Hua S.X."/>
        </authorList>
    </citation>
    <scope>NUCLEOTIDE SEQUENCE [LARGE SCALE GENOMIC DNA]</scope>
    <source>
        <strain evidence="1 2">Marx 270</strain>
    </source>
</reference>
<name>A0A0C3P2J5_PISTI</name>
<dbReference type="HOGENOM" id="CLU_3069666_0_0_1"/>
<accession>A0A0C3P2J5</accession>
<evidence type="ECO:0000313" key="2">
    <source>
        <dbReference type="Proteomes" id="UP000054217"/>
    </source>
</evidence>
<dbReference type="AlphaFoldDB" id="A0A0C3P2J5"/>
<organism evidence="1 2">
    <name type="scientific">Pisolithus tinctorius Marx 270</name>
    <dbReference type="NCBI Taxonomy" id="870435"/>
    <lineage>
        <taxon>Eukaryota</taxon>
        <taxon>Fungi</taxon>
        <taxon>Dikarya</taxon>
        <taxon>Basidiomycota</taxon>
        <taxon>Agaricomycotina</taxon>
        <taxon>Agaricomycetes</taxon>
        <taxon>Agaricomycetidae</taxon>
        <taxon>Boletales</taxon>
        <taxon>Sclerodermatineae</taxon>
        <taxon>Pisolithaceae</taxon>
        <taxon>Pisolithus</taxon>
    </lineage>
</organism>
<sequence>MGLQAITINADTANEKIYKDIKALEYQVVIMSPEQIMKPGGKFEALLKKKAFC</sequence>
<proteinExistence type="predicted"/>
<keyword evidence="2" id="KW-1185">Reference proteome</keyword>
<dbReference type="Proteomes" id="UP000054217">
    <property type="component" value="Unassembled WGS sequence"/>
</dbReference>
<reference evidence="2" key="2">
    <citation type="submission" date="2015-01" db="EMBL/GenBank/DDBJ databases">
        <title>Evolutionary Origins and Diversification of the Mycorrhizal Mutualists.</title>
        <authorList>
            <consortium name="DOE Joint Genome Institute"/>
            <consortium name="Mycorrhizal Genomics Consortium"/>
            <person name="Kohler A."/>
            <person name="Kuo A."/>
            <person name="Nagy L.G."/>
            <person name="Floudas D."/>
            <person name="Copeland A."/>
            <person name="Barry K.W."/>
            <person name="Cichocki N."/>
            <person name="Veneault-Fourrey C."/>
            <person name="LaButti K."/>
            <person name="Lindquist E.A."/>
            <person name="Lipzen A."/>
            <person name="Lundell T."/>
            <person name="Morin E."/>
            <person name="Murat C."/>
            <person name="Riley R."/>
            <person name="Ohm R."/>
            <person name="Sun H."/>
            <person name="Tunlid A."/>
            <person name="Henrissat B."/>
            <person name="Grigoriev I.V."/>
            <person name="Hibbett D.S."/>
            <person name="Martin F."/>
        </authorList>
    </citation>
    <scope>NUCLEOTIDE SEQUENCE [LARGE SCALE GENOMIC DNA]</scope>
    <source>
        <strain evidence="2">Marx 270</strain>
    </source>
</reference>
<dbReference type="InParanoid" id="A0A0C3P2J5"/>